<evidence type="ECO:0000256" key="4">
    <source>
        <dbReference type="ARBA" id="ARBA00023242"/>
    </source>
</evidence>
<dbReference type="OrthoDB" id="433501at2759"/>
<dbReference type="GO" id="GO:0000398">
    <property type="term" value="P:mRNA splicing, via spliceosome"/>
    <property type="evidence" value="ECO:0007669"/>
    <property type="project" value="InterPro"/>
</dbReference>
<dbReference type="PANTHER" id="PTHR10552:SF6">
    <property type="entry name" value="U2 SMALL NUCLEAR RIBONUCLEOPROTEIN A"/>
    <property type="match status" value="1"/>
</dbReference>
<dbReference type="PANTHER" id="PTHR10552">
    <property type="entry name" value="U2 SMALL NUCLEAR RIBONUCLEOPROTEIN A"/>
    <property type="match status" value="1"/>
</dbReference>
<comment type="similarity">
    <text evidence="5">Belongs to the U2 small nuclear ribonucleoprotein A family.</text>
</comment>
<evidence type="ECO:0000256" key="1">
    <source>
        <dbReference type="ARBA" id="ARBA00004123"/>
    </source>
</evidence>
<dbReference type="InterPro" id="IPR001611">
    <property type="entry name" value="Leu-rich_rpt"/>
</dbReference>
<comment type="subcellular location">
    <subcellularLocation>
        <location evidence="1">Nucleus</location>
    </subcellularLocation>
</comment>
<dbReference type="AlphaFoldDB" id="A0A165CUX5"/>
<sequence>MVKLTPELIAASRSYINPLKDRELDLRGHKIPAIENLGVTKDQHDTIDFTDNSISSLSNLPLLRRLHTLLLSNNRITHISPSIHISCPNLKCLVLTNNALAELGDLKALEGCKKLEWLALIGCPVREKKWYREWCLWVVKPLRVLDYQKIKQKERESARSLFLTPDDLPTALATTLSSSLTAPSAANAHPEMDQSLSAPAGLTAGKAGRMMTPEERERVRAAIARATSAEEIKRLEKMLREGYVPEAK</sequence>
<evidence type="ECO:0000256" key="5">
    <source>
        <dbReference type="ARBA" id="ARBA00024196"/>
    </source>
</evidence>
<dbReference type="InterPro" id="IPR032675">
    <property type="entry name" value="LRR_dom_sf"/>
</dbReference>
<reference evidence="8 9" key="1">
    <citation type="journal article" date="2016" name="Mol. Biol. Evol.">
        <title>Comparative Genomics of Early-Diverging Mushroom-Forming Fungi Provides Insights into the Origins of Lignocellulose Decay Capabilities.</title>
        <authorList>
            <person name="Nagy L.G."/>
            <person name="Riley R."/>
            <person name="Tritt A."/>
            <person name="Adam C."/>
            <person name="Daum C."/>
            <person name="Floudas D."/>
            <person name="Sun H."/>
            <person name="Yadav J.S."/>
            <person name="Pangilinan J."/>
            <person name="Larsson K.H."/>
            <person name="Matsuura K."/>
            <person name="Barry K."/>
            <person name="Labutti K."/>
            <person name="Kuo R."/>
            <person name="Ohm R.A."/>
            <person name="Bhattacharya S.S."/>
            <person name="Shirouzu T."/>
            <person name="Yoshinaga Y."/>
            <person name="Martin F.M."/>
            <person name="Grigoriev I.V."/>
            <person name="Hibbett D.S."/>
        </authorList>
    </citation>
    <scope>NUCLEOTIDE SEQUENCE [LARGE SCALE GENOMIC DNA]</scope>
    <source>
        <strain evidence="8 9">HHB12733</strain>
    </source>
</reference>
<dbReference type="PROSITE" id="PS51450">
    <property type="entry name" value="LRR"/>
    <property type="match status" value="2"/>
</dbReference>
<keyword evidence="3" id="KW-0677">Repeat</keyword>
<dbReference type="SUPFAM" id="SSF52058">
    <property type="entry name" value="L domain-like"/>
    <property type="match status" value="1"/>
</dbReference>
<accession>A0A165CUX5</accession>
<keyword evidence="2" id="KW-0433">Leucine-rich repeat</keyword>
<dbReference type="GO" id="GO:0005686">
    <property type="term" value="C:U2 snRNP"/>
    <property type="evidence" value="ECO:0007669"/>
    <property type="project" value="TreeGrafter"/>
</dbReference>
<protein>
    <recommendedName>
        <fullName evidence="6">U2 small nuclear ribonucleoprotein A'</fullName>
    </recommendedName>
</protein>
<dbReference type="Pfam" id="PF14580">
    <property type="entry name" value="LRR_9"/>
    <property type="match status" value="1"/>
</dbReference>
<gene>
    <name evidence="8" type="ORF">CALCODRAFT_503505</name>
</gene>
<name>A0A165CUX5_9BASI</name>
<evidence type="ECO:0000256" key="2">
    <source>
        <dbReference type="ARBA" id="ARBA00022614"/>
    </source>
</evidence>
<organism evidence="8 9">
    <name type="scientific">Calocera cornea HHB12733</name>
    <dbReference type="NCBI Taxonomy" id="1353952"/>
    <lineage>
        <taxon>Eukaryota</taxon>
        <taxon>Fungi</taxon>
        <taxon>Dikarya</taxon>
        <taxon>Basidiomycota</taxon>
        <taxon>Agaricomycotina</taxon>
        <taxon>Dacrymycetes</taxon>
        <taxon>Dacrymycetales</taxon>
        <taxon>Dacrymycetaceae</taxon>
        <taxon>Calocera</taxon>
    </lineage>
</organism>
<evidence type="ECO:0000313" key="9">
    <source>
        <dbReference type="Proteomes" id="UP000076842"/>
    </source>
</evidence>
<dbReference type="EMBL" id="KV424107">
    <property type="protein sequence ID" value="KZT51439.1"/>
    <property type="molecule type" value="Genomic_DNA"/>
</dbReference>
<dbReference type="InterPro" id="IPR044640">
    <property type="entry name" value="RU2A"/>
</dbReference>
<evidence type="ECO:0000313" key="8">
    <source>
        <dbReference type="EMBL" id="KZT51439.1"/>
    </source>
</evidence>
<keyword evidence="9" id="KW-1185">Reference proteome</keyword>
<keyword evidence="4" id="KW-0539">Nucleus</keyword>
<evidence type="ECO:0000256" key="6">
    <source>
        <dbReference type="ARBA" id="ARBA00024238"/>
    </source>
</evidence>
<dbReference type="GO" id="GO:0030620">
    <property type="term" value="F:U2 snRNA binding"/>
    <property type="evidence" value="ECO:0007669"/>
    <property type="project" value="InterPro"/>
</dbReference>
<dbReference type="Proteomes" id="UP000076842">
    <property type="component" value="Unassembled WGS sequence"/>
</dbReference>
<dbReference type="FunFam" id="3.80.10.10:FF:000026">
    <property type="entry name" value="U2 small nuclear ribonucleoprotein A"/>
    <property type="match status" value="1"/>
</dbReference>
<dbReference type="Gene3D" id="3.80.10.10">
    <property type="entry name" value="Ribonuclease Inhibitor"/>
    <property type="match status" value="1"/>
</dbReference>
<dbReference type="FunCoup" id="A0A165CUX5">
    <property type="interactions" value="879"/>
</dbReference>
<dbReference type="STRING" id="1353952.A0A165CUX5"/>
<feature type="region of interest" description="Disordered" evidence="7">
    <location>
        <begin position="182"/>
        <end position="215"/>
    </location>
</feature>
<evidence type="ECO:0000256" key="3">
    <source>
        <dbReference type="ARBA" id="ARBA00022737"/>
    </source>
</evidence>
<dbReference type="InParanoid" id="A0A165CUX5"/>
<evidence type="ECO:0000256" key="7">
    <source>
        <dbReference type="SAM" id="MobiDB-lite"/>
    </source>
</evidence>
<proteinExistence type="inferred from homology"/>